<dbReference type="KEGG" id="mela:C6568_12875"/>
<dbReference type="Proteomes" id="UP000237925">
    <property type="component" value="Chromosome"/>
</dbReference>
<reference evidence="2 3" key="1">
    <citation type="submission" date="2018-03" db="EMBL/GenBank/DDBJ databases">
        <title>Genome sequencing of Melaminivora sp.</title>
        <authorList>
            <person name="Kim S.-J."/>
            <person name="Heo J."/>
            <person name="Ahn J.-H."/>
            <person name="Kwon S.-W."/>
        </authorList>
    </citation>
    <scope>NUCLEOTIDE SEQUENCE [LARGE SCALE GENOMIC DNA]</scope>
    <source>
        <strain evidence="2 3">SC2-9</strain>
    </source>
</reference>
<proteinExistence type="predicted"/>
<sequence>MAPPVAMPPPPIPPPPPPPFPPGPPLPPRPPLPPVRSGPCGGTVRWAGTGSSSSTSRMKLRSETTSAAVSTRRPATMSPAACTASATCSAVPSRITSESAACTASRVRRRRSDVGWAVSPASPASCPDSVVACRARNLRMCQGSTERSPVNEPPSVL</sequence>
<feature type="compositionally biased region" description="Pro residues" evidence="1">
    <location>
        <begin position="1"/>
        <end position="36"/>
    </location>
</feature>
<gene>
    <name evidence="2" type="ORF">C6568_12875</name>
</gene>
<feature type="region of interest" description="Disordered" evidence="1">
    <location>
        <begin position="1"/>
        <end position="79"/>
    </location>
</feature>
<accession>A0A2R3QE43</accession>
<organism evidence="2 3">
    <name type="scientific">Melaminivora suipulveris</name>
    <dbReference type="NCBI Taxonomy" id="2109913"/>
    <lineage>
        <taxon>Bacteria</taxon>
        <taxon>Pseudomonadati</taxon>
        <taxon>Pseudomonadota</taxon>
        <taxon>Betaproteobacteria</taxon>
        <taxon>Burkholderiales</taxon>
        <taxon>Comamonadaceae</taxon>
        <taxon>Melaminivora</taxon>
    </lineage>
</organism>
<evidence type="ECO:0000313" key="2">
    <source>
        <dbReference type="EMBL" id="AVO50043.1"/>
    </source>
</evidence>
<dbReference type="EMBL" id="CP027667">
    <property type="protein sequence ID" value="AVO50043.1"/>
    <property type="molecule type" value="Genomic_DNA"/>
</dbReference>
<dbReference type="AlphaFoldDB" id="A0A2R3QE43"/>
<protein>
    <submittedName>
        <fullName evidence="2">Uncharacterized protein</fullName>
    </submittedName>
</protein>
<keyword evidence="3" id="KW-1185">Reference proteome</keyword>
<name>A0A2R3QE43_9BURK</name>
<evidence type="ECO:0000313" key="3">
    <source>
        <dbReference type="Proteomes" id="UP000237925"/>
    </source>
</evidence>
<evidence type="ECO:0000256" key="1">
    <source>
        <dbReference type="SAM" id="MobiDB-lite"/>
    </source>
</evidence>